<feature type="chain" id="PRO_5046965819" description="Dienelactone hydrolase domain-containing protein" evidence="1">
    <location>
        <begin position="30"/>
        <end position="409"/>
    </location>
</feature>
<dbReference type="Proteomes" id="UP001500552">
    <property type="component" value="Unassembled WGS sequence"/>
</dbReference>
<proteinExistence type="predicted"/>
<comment type="caution">
    <text evidence="3">The sequence shown here is derived from an EMBL/GenBank/DDBJ whole genome shotgun (WGS) entry which is preliminary data.</text>
</comment>
<protein>
    <recommendedName>
        <fullName evidence="2">Dienelactone hydrolase domain-containing protein</fullName>
    </recommendedName>
</protein>
<feature type="domain" description="Dienelactone hydrolase" evidence="2">
    <location>
        <begin position="175"/>
        <end position="370"/>
    </location>
</feature>
<dbReference type="SUPFAM" id="SSF53474">
    <property type="entry name" value="alpha/beta-Hydrolases"/>
    <property type="match status" value="1"/>
</dbReference>
<gene>
    <name evidence="3" type="ORF">GCM10023188_43450</name>
</gene>
<dbReference type="PANTHER" id="PTHR22946">
    <property type="entry name" value="DIENELACTONE HYDROLASE DOMAIN-CONTAINING PROTEIN-RELATED"/>
    <property type="match status" value="1"/>
</dbReference>
<dbReference type="Gene3D" id="3.40.50.1820">
    <property type="entry name" value="alpha/beta hydrolase"/>
    <property type="match status" value="1"/>
</dbReference>
<dbReference type="InterPro" id="IPR050261">
    <property type="entry name" value="FrsA_esterase"/>
</dbReference>
<reference evidence="4" key="1">
    <citation type="journal article" date="2019" name="Int. J. Syst. Evol. Microbiol.">
        <title>The Global Catalogue of Microorganisms (GCM) 10K type strain sequencing project: providing services to taxonomists for standard genome sequencing and annotation.</title>
        <authorList>
            <consortium name="The Broad Institute Genomics Platform"/>
            <consortium name="The Broad Institute Genome Sequencing Center for Infectious Disease"/>
            <person name="Wu L."/>
            <person name="Ma J."/>
        </authorList>
    </citation>
    <scope>NUCLEOTIDE SEQUENCE [LARGE SCALE GENOMIC DNA]</scope>
    <source>
        <strain evidence="4">JCM 17926</strain>
    </source>
</reference>
<accession>A0ABP8M4T7</accession>
<sequence>MDKFQSYLPYCLKKISLFLLLFVSVAASAQQVSSDVGNFYPLLDAYAGQHEARLSYLADEGWKNTEKWRKTAKAQLHELLAFNPQPAPLNSEVLSTTRRAGYTQYLVRYNLNALQKTEAFLLVPDNLKKPAPAVIALHDHGGFYFFGKEKHTLTDNQPPILVDYVQNLYEGRYYADELAKRGFVVLCPDVLYFGSQKLDPALLLDSNGYEEKAQDASESERIQLYNRQVAGPNETAMNKTILTAGTTWLGIIAQNDRVAVDYLLSRPEVDPDRIGCIGLSLGGLRSTYLFGLDPRIKTGVVAAFSTTYEHMLRQYAHHTWMMYVPRQAQFLDLPDVASLNAPRPLLVMNCRQDKLFSIAGMQAAEQKLSAVYTKMKAPEKFRAVYYDVPHSMTIQMQEDAFSWLEKWLK</sequence>
<dbReference type="PANTHER" id="PTHR22946:SF8">
    <property type="entry name" value="ACETYL XYLAN ESTERASE DOMAIN-CONTAINING PROTEIN"/>
    <property type="match status" value="1"/>
</dbReference>
<dbReference type="InterPro" id="IPR029058">
    <property type="entry name" value="AB_hydrolase_fold"/>
</dbReference>
<feature type="signal peptide" evidence="1">
    <location>
        <begin position="1"/>
        <end position="29"/>
    </location>
</feature>
<evidence type="ECO:0000313" key="3">
    <source>
        <dbReference type="EMBL" id="GAA4443027.1"/>
    </source>
</evidence>
<dbReference type="Pfam" id="PF01738">
    <property type="entry name" value="DLH"/>
    <property type="match status" value="1"/>
</dbReference>
<keyword evidence="4" id="KW-1185">Reference proteome</keyword>
<dbReference type="EMBL" id="BAABHC010000029">
    <property type="protein sequence ID" value="GAA4443027.1"/>
    <property type="molecule type" value="Genomic_DNA"/>
</dbReference>
<evidence type="ECO:0000313" key="4">
    <source>
        <dbReference type="Proteomes" id="UP001500552"/>
    </source>
</evidence>
<evidence type="ECO:0000256" key="1">
    <source>
        <dbReference type="SAM" id="SignalP"/>
    </source>
</evidence>
<name>A0ABP8M4T7_9BACT</name>
<organism evidence="3 4">
    <name type="scientific">Pontibacter saemangeumensis</name>
    <dbReference type="NCBI Taxonomy" id="1084525"/>
    <lineage>
        <taxon>Bacteria</taxon>
        <taxon>Pseudomonadati</taxon>
        <taxon>Bacteroidota</taxon>
        <taxon>Cytophagia</taxon>
        <taxon>Cytophagales</taxon>
        <taxon>Hymenobacteraceae</taxon>
        <taxon>Pontibacter</taxon>
    </lineage>
</organism>
<dbReference type="InterPro" id="IPR002925">
    <property type="entry name" value="Dienelactn_hydro"/>
</dbReference>
<keyword evidence="1" id="KW-0732">Signal</keyword>
<evidence type="ECO:0000259" key="2">
    <source>
        <dbReference type="Pfam" id="PF01738"/>
    </source>
</evidence>
<dbReference type="RefSeq" id="WP_345162324.1">
    <property type="nucleotide sequence ID" value="NZ_BAABHC010000029.1"/>
</dbReference>